<dbReference type="Gene3D" id="2.40.30.170">
    <property type="match status" value="1"/>
</dbReference>
<comment type="similarity">
    <text evidence="3">Belongs to the membrane fusion protein (MFP) (TC 8.A.1) family.</text>
</comment>
<dbReference type="Pfam" id="PF25917">
    <property type="entry name" value="BSH_RND"/>
    <property type="match status" value="1"/>
</dbReference>
<reference evidence="13" key="1">
    <citation type="journal article" date="2019" name="Int. J. Syst. Evol. Microbiol.">
        <title>The Global Catalogue of Microorganisms (GCM) 10K type strain sequencing project: providing services to taxonomists for standard genome sequencing and annotation.</title>
        <authorList>
            <consortium name="The Broad Institute Genomics Platform"/>
            <consortium name="The Broad Institute Genome Sequencing Center for Infectious Disease"/>
            <person name="Wu L."/>
            <person name="Ma J."/>
        </authorList>
    </citation>
    <scope>NUCLEOTIDE SEQUENCE [LARGE SCALE GENOMIC DNA]</scope>
    <source>
        <strain evidence="13">KCTC 42447</strain>
    </source>
</reference>
<feature type="domain" description="Multidrug resistance protein MdtA-like barrel-sandwich hybrid" evidence="9">
    <location>
        <begin position="66"/>
        <end position="209"/>
    </location>
</feature>
<dbReference type="InterPro" id="IPR058637">
    <property type="entry name" value="YknX-like_C"/>
</dbReference>
<organism evidence="12 13">
    <name type="scientific">Stutzerimonas tarimensis</name>
    <dbReference type="NCBI Taxonomy" id="1507735"/>
    <lineage>
        <taxon>Bacteria</taxon>
        <taxon>Pseudomonadati</taxon>
        <taxon>Pseudomonadota</taxon>
        <taxon>Gammaproteobacteria</taxon>
        <taxon>Pseudomonadales</taxon>
        <taxon>Pseudomonadaceae</taxon>
        <taxon>Stutzerimonas</taxon>
    </lineage>
</organism>
<protein>
    <submittedName>
        <fullName evidence="12">MdtA/MuxA family multidrug efflux RND transporter periplasmic adaptor subunit</fullName>
    </submittedName>
</protein>
<evidence type="ECO:0000256" key="2">
    <source>
        <dbReference type="ARBA" id="ARBA00004635"/>
    </source>
</evidence>
<dbReference type="Gene3D" id="1.10.287.470">
    <property type="entry name" value="Helix hairpin bin"/>
    <property type="match status" value="1"/>
</dbReference>
<dbReference type="PANTHER" id="PTHR30469:SF12">
    <property type="entry name" value="MULTIDRUG RESISTANCE PROTEIN MDTA"/>
    <property type="match status" value="1"/>
</dbReference>
<keyword evidence="13" id="KW-1185">Reference proteome</keyword>
<dbReference type="Pfam" id="PF25876">
    <property type="entry name" value="HH_MFP_RND"/>
    <property type="match status" value="1"/>
</dbReference>
<keyword evidence="5" id="KW-0997">Cell inner membrane</keyword>
<dbReference type="NCBIfam" id="NF008589">
    <property type="entry name" value="PRK11556.1"/>
    <property type="match status" value="1"/>
</dbReference>
<feature type="domain" description="YknX-like C-terminal permuted SH3-like" evidence="11">
    <location>
        <begin position="302"/>
        <end position="370"/>
    </location>
</feature>
<proteinExistence type="inferred from homology"/>
<dbReference type="InterPro" id="IPR006143">
    <property type="entry name" value="RND_pump_MFP"/>
</dbReference>
<comment type="subcellular location">
    <subcellularLocation>
        <location evidence="1">Cell inner membrane</location>
    </subcellularLocation>
    <subcellularLocation>
        <location evidence="2">Membrane</location>
        <topology evidence="2">Lipid-anchor</topology>
    </subcellularLocation>
</comment>
<dbReference type="RefSeq" id="WP_386362742.1">
    <property type="nucleotide sequence ID" value="NZ_JBHRXZ010000016.1"/>
</dbReference>
<evidence type="ECO:0000313" key="13">
    <source>
        <dbReference type="Proteomes" id="UP001595630"/>
    </source>
</evidence>
<dbReference type="InterPro" id="IPR058624">
    <property type="entry name" value="MdtA-like_HH"/>
</dbReference>
<evidence type="ECO:0000259" key="8">
    <source>
        <dbReference type="Pfam" id="PF25876"/>
    </source>
</evidence>
<gene>
    <name evidence="12" type="ORF">ACFOMF_06395</name>
</gene>
<dbReference type="Gene3D" id="2.40.50.100">
    <property type="match status" value="1"/>
</dbReference>
<comment type="caution">
    <text evidence="12">The sequence shown here is derived from an EMBL/GenBank/DDBJ whole genome shotgun (WGS) entry which is preliminary data.</text>
</comment>
<keyword evidence="7" id="KW-0472">Membrane</keyword>
<evidence type="ECO:0000256" key="3">
    <source>
        <dbReference type="ARBA" id="ARBA00009477"/>
    </source>
</evidence>
<evidence type="ECO:0000256" key="7">
    <source>
        <dbReference type="ARBA" id="ARBA00023136"/>
    </source>
</evidence>
<keyword evidence="6" id="KW-0175">Coiled coil</keyword>
<dbReference type="InterPro" id="IPR058625">
    <property type="entry name" value="MdtA-like_BSH"/>
</dbReference>
<dbReference type="Pfam" id="PF25989">
    <property type="entry name" value="YknX_C"/>
    <property type="match status" value="1"/>
</dbReference>
<dbReference type="NCBIfam" id="TIGR01730">
    <property type="entry name" value="RND_mfp"/>
    <property type="match status" value="1"/>
</dbReference>
<feature type="domain" description="Multidrug resistance protein MdtA-like alpha-helical hairpin" evidence="8">
    <location>
        <begin position="107"/>
        <end position="176"/>
    </location>
</feature>
<evidence type="ECO:0000256" key="4">
    <source>
        <dbReference type="ARBA" id="ARBA00022475"/>
    </source>
</evidence>
<evidence type="ECO:0000256" key="1">
    <source>
        <dbReference type="ARBA" id="ARBA00004533"/>
    </source>
</evidence>
<dbReference type="EMBL" id="JBHRXZ010000016">
    <property type="protein sequence ID" value="MFC3607403.1"/>
    <property type="molecule type" value="Genomic_DNA"/>
</dbReference>
<dbReference type="Pfam" id="PF25944">
    <property type="entry name" value="Beta-barrel_RND"/>
    <property type="match status" value="1"/>
</dbReference>
<evidence type="ECO:0000256" key="6">
    <source>
        <dbReference type="ARBA" id="ARBA00023054"/>
    </source>
</evidence>
<accession>A0ABV7T7F4</accession>
<sequence>MMVCICIVVVMAVAWWLWPSADQPSQQGGRPGFGGSGAAVPVRVADVDQRPFEVFHKALGTVTPLNTVNVRSRVAGELMEVHFTEGQRVEAGQLLAVIDPRPYQVALNQAQGMLQQNQALLRNAQVDLDRYKGLFAEDSIARQTLDTQQAQVEQYRGTLASDQAAVEEARLNLEYTRIHSPIEGRLGLRQLDVGNLLTANAETPLVVITQTQPIAVSFTLPEGHLTPVVSRFRQGEALVVQAWDRGERELLAEGVLQSLDNQIDAATGTLRLKAQFDNNDELLLPNQFVNVRLRVQTLDDAVVVPSASIQYGARGAFVYVVDEQSLARIRSVELGPADGALTVVLGGLAGGDRVVMEGTDRLRDGSAVDVVGRAGEALEEPAVERLGR</sequence>
<evidence type="ECO:0000259" key="10">
    <source>
        <dbReference type="Pfam" id="PF25944"/>
    </source>
</evidence>
<evidence type="ECO:0000313" key="12">
    <source>
        <dbReference type="EMBL" id="MFC3607403.1"/>
    </source>
</evidence>
<dbReference type="SUPFAM" id="SSF111369">
    <property type="entry name" value="HlyD-like secretion proteins"/>
    <property type="match status" value="1"/>
</dbReference>
<feature type="domain" description="Multidrug resistance protein MdtA-like beta-barrel" evidence="10">
    <location>
        <begin position="213"/>
        <end position="296"/>
    </location>
</feature>
<dbReference type="Proteomes" id="UP001595630">
    <property type="component" value="Unassembled WGS sequence"/>
</dbReference>
<dbReference type="InterPro" id="IPR058626">
    <property type="entry name" value="MdtA-like_b-barrel"/>
</dbReference>
<evidence type="ECO:0000259" key="9">
    <source>
        <dbReference type="Pfam" id="PF25917"/>
    </source>
</evidence>
<keyword evidence="4" id="KW-1003">Cell membrane</keyword>
<dbReference type="Gene3D" id="2.40.420.20">
    <property type="match status" value="1"/>
</dbReference>
<name>A0ABV7T7F4_9GAMM</name>
<evidence type="ECO:0000259" key="11">
    <source>
        <dbReference type="Pfam" id="PF25989"/>
    </source>
</evidence>
<evidence type="ECO:0000256" key="5">
    <source>
        <dbReference type="ARBA" id="ARBA00022519"/>
    </source>
</evidence>
<dbReference type="PANTHER" id="PTHR30469">
    <property type="entry name" value="MULTIDRUG RESISTANCE PROTEIN MDTA"/>
    <property type="match status" value="1"/>
</dbReference>